<comment type="caution">
    <text evidence="1">The sequence shown here is derived from an EMBL/GenBank/DDBJ whole genome shotgun (WGS) entry which is preliminary data.</text>
</comment>
<dbReference type="EMBL" id="RDQH01000336">
    <property type="protein sequence ID" value="RXH88276.1"/>
    <property type="molecule type" value="Genomic_DNA"/>
</dbReference>
<protein>
    <submittedName>
        <fullName evidence="1">Uncharacterized protein</fullName>
    </submittedName>
</protein>
<name>A0A498IYY0_MALDO</name>
<accession>A0A498IYY0</accession>
<reference evidence="1 2" key="1">
    <citation type="submission" date="2018-10" db="EMBL/GenBank/DDBJ databases">
        <title>A high-quality apple genome assembly.</title>
        <authorList>
            <person name="Hu J."/>
        </authorList>
    </citation>
    <scope>NUCLEOTIDE SEQUENCE [LARGE SCALE GENOMIC DNA]</scope>
    <source>
        <strain evidence="2">cv. HFTH1</strain>
        <tissue evidence="1">Young leaf</tissue>
    </source>
</reference>
<evidence type="ECO:0000313" key="1">
    <source>
        <dbReference type="EMBL" id="RXH88276.1"/>
    </source>
</evidence>
<dbReference type="AlphaFoldDB" id="A0A498IYY0"/>
<sequence length="66" mass="7387">MSVDLLQFIRSDGRKLKRCVRICTFDSFSNAEQLSYCEVALLEICALGREEGSDGSTISKINIIIE</sequence>
<evidence type="ECO:0000313" key="2">
    <source>
        <dbReference type="Proteomes" id="UP000290289"/>
    </source>
</evidence>
<proteinExistence type="predicted"/>
<gene>
    <name evidence="1" type="ORF">DVH24_042347</name>
</gene>
<keyword evidence="2" id="KW-1185">Reference proteome</keyword>
<organism evidence="1 2">
    <name type="scientific">Malus domestica</name>
    <name type="common">Apple</name>
    <name type="synonym">Pyrus malus</name>
    <dbReference type="NCBI Taxonomy" id="3750"/>
    <lineage>
        <taxon>Eukaryota</taxon>
        <taxon>Viridiplantae</taxon>
        <taxon>Streptophyta</taxon>
        <taxon>Embryophyta</taxon>
        <taxon>Tracheophyta</taxon>
        <taxon>Spermatophyta</taxon>
        <taxon>Magnoliopsida</taxon>
        <taxon>eudicotyledons</taxon>
        <taxon>Gunneridae</taxon>
        <taxon>Pentapetalae</taxon>
        <taxon>rosids</taxon>
        <taxon>fabids</taxon>
        <taxon>Rosales</taxon>
        <taxon>Rosaceae</taxon>
        <taxon>Amygdaloideae</taxon>
        <taxon>Maleae</taxon>
        <taxon>Malus</taxon>
    </lineage>
</organism>
<dbReference type="Proteomes" id="UP000290289">
    <property type="component" value="Chromosome 10"/>
</dbReference>